<dbReference type="RefSeq" id="WP_242375201.1">
    <property type="nucleotide sequence ID" value="NZ_JAKRKC020000002.1"/>
</dbReference>
<accession>A0ABT0G5M2</accession>
<dbReference type="EMBL" id="JAKRKC020000002">
    <property type="protein sequence ID" value="MCK2219678.1"/>
    <property type="molecule type" value="Genomic_DNA"/>
</dbReference>
<dbReference type="CDD" id="cd00093">
    <property type="entry name" value="HTH_XRE"/>
    <property type="match status" value="1"/>
</dbReference>
<evidence type="ECO:0000259" key="1">
    <source>
        <dbReference type="PROSITE" id="PS50943"/>
    </source>
</evidence>
<organism evidence="2 3">
    <name type="scientific">Actinomadura luzonensis</name>
    <dbReference type="NCBI Taxonomy" id="2805427"/>
    <lineage>
        <taxon>Bacteria</taxon>
        <taxon>Bacillati</taxon>
        <taxon>Actinomycetota</taxon>
        <taxon>Actinomycetes</taxon>
        <taxon>Streptosporangiales</taxon>
        <taxon>Thermomonosporaceae</taxon>
        <taxon>Actinomadura</taxon>
    </lineage>
</organism>
<reference evidence="2 3" key="1">
    <citation type="submission" date="2022-04" db="EMBL/GenBank/DDBJ databases">
        <title>Genome draft of Actinomadura sp. ATCC 31491.</title>
        <authorList>
            <person name="Shi X."/>
            <person name="Du Y."/>
        </authorList>
    </citation>
    <scope>NUCLEOTIDE SEQUENCE [LARGE SCALE GENOMIC DNA]</scope>
    <source>
        <strain evidence="2 3">ATCC 31491</strain>
    </source>
</reference>
<sequence length="444" mass="47784">MGIPSSSDASVWGLFGAIMRLEREKAGMTLRPLAAAIPTDFSHLGKWERGQHRPPRDAVSKIDSILDANGRLTKLHAYLSELTELRTCSVTSAISVSDGDMDAIRRQLLSGLVALGTVGPATDLLGGLDSLRNLVDARVGTSQLAEWEELAWEYALTVRSRTDIIADLSQDLLAVQRLAMAAPAAEARGWERVNARMTMLLAYALGNAGNERESRRWWASARRSAARADEGDLLAAVNAVEAIQALYEQRPLPLIQTRIDAALTAAQGRPCRGTASAYGAQAHIAAMSGDRASALAALAEQARIAEQLPDEVVRDELSVFGWPEARLLHTRSLVLTLLNDLGADGAQEEAVQAYPSAQPRPAALARQVAQVQMHRAITAVRRGDVAEGISMAQAALGGLPVDGRTRYIRYVAGAVLESVPAVDRARPPAVEYKEYLQLPPGERT</sequence>
<dbReference type="InterPro" id="IPR001387">
    <property type="entry name" value="Cro/C1-type_HTH"/>
</dbReference>
<gene>
    <name evidence="2" type="ORF">MF672_038670</name>
</gene>
<evidence type="ECO:0000313" key="3">
    <source>
        <dbReference type="Proteomes" id="UP001317259"/>
    </source>
</evidence>
<dbReference type="SUPFAM" id="SSF47413">
    <property type="entry name" value="lambda repressor-like DNA-binding domains"/>
    <property type="match status" value="1"/>
</dbReference>
<dbReference type="PROSITE" id="PS50943">
    <property type="entry name" value="HTH_CROC1"/>
    <property type="match status" value="1"/>
</dbReference>
<dbReference type="SMART" id="SM00530">
    <property type="entry name" value="HTH_XRE"/>
    <property type="match status" value="1"/>
</dbReference>
<dbReference type="InterPro" id="IPR010982">
    <property type="entry name" value="Lambda_DNA-bd_dom_sf"/>
</dbReference>
<protein>
    <submittedName>
        <fullName evidence="2">Helix-turn-helix domain-containing protein</fullName>
    </submittedName>
</protein>
<keyword evidence="3" id="KW-1185">Reference proteome</keyword>
<dbReference type="Proteomes" id="UP001317259">
    <property type="component" value="Unassembled WGS sequence"/>
</dbReference>
<evidence type="ECO:0000313" key="2">
    <source>
        <dbReference type="EMBL" id="MCK2219678.1"/>
    </source>
</evidence>
<proteinExistence type="predicted"/>
<feature type="domain" description="HTH cro/C1-type" evidence="1">
    <location>
        <begin position="19"/>
        <end position="75"/>
    </location>
</feature>
<comment type="caution">
    <text evidence="2">The sequence shown here is derived from an EMBL/GenBank/DDBJ whole genome shotgun (WGS) entry which is preliminary data.</text>
</comment>
<dbReference type="Pfam" id="PF13560">
    <property type="entry name" value="HTH_31"/>
    <property type="match status" value="1"/>
</dbReference>
<dbReference type="Gene3D" id="1.10.260.40">
    <property type="entry name" value="lambda repressor-like DNA-binding domains"/>
    <property type="match status" value="1"/>
</dbReference>
<name>A0ABT0G5M2_9ACTN</name>